<proteinExistence type="predicted"/>
<name>A0A0R3TZ22_RODNA</name>
<evidence type="ECO:0000313" key="1">
    <source>
        <dbReference type="EMBL" id="VDO14935.1"/>
    </source>
</evidence>
<reference evidence="3" key="1">
    <citation type="submission" date="2017-02" db="UniProtKB">
        <authorList>
            <consortium name="WormBaseParasite"/>
        </authorList>
    </citation>
    <scope>IDENTIFICATION</scope>
</reference>
<accession>A0A0R3TZ22</accession>
<organism evidence="3">
    <name type="scientific">Rodentolepis nana</name>
    <name type="common">Dwarf tapeworm</name>
    <name type="synonym">Hymenolepis nana</name>
    <dbReference type="NCBI Taxonomy" id="102285"/>
    <lineage>
        <taxon>Eukaryota</taxon>
        <taxon>Metazoa</taxon>
        <taxon>Spiralia</taxon>
        <taxon>Lophotrochozoa</taxon>
        <taxon>Platyhelminthes</taxon>
        <taxon>Cestoda</taxon>
        <taxon>Eucestoda</taxon>
        <taxon>Cyclophyllidea</taxon>
        <taxon>Hymenolepididae</taxon>
        <taxon>Rodentolepis</taxon>
    </lineage>
</organism>
<keyword evidence="2" id="KW-1185">Reference proteome</keyword>
<protein>
    <submittedName>
        <fullName evidence="3">Transposase</fullName>
    </submittedName>
</protein>
<dbReference type="WBParaSite" id="HNAJ_0001312101-mRNA-1">
    <property type="protein sequence ID" value="HNAJ_0001312101-mRNA-1"/>
    <property type="gene ID" value="HNAJ_0001312101"/>
</dbReference>
<gene>
    <name evidence="1" type="ORF">HNAJ_LOCUS13095</name>
</gene>
<sequence length="69" mass="7947">MRKVCAYDANAYNYRTGIIDRCVRSRWLACGCKARTFAFYSQHTFSMTCAGWVMFIRGALTHNNARSLL</sequence>
<evidence type="ECO:0000313" key="2">
    <source>
        <dbReference type="Proteomes" id="UP000278807"/>
    </source>
</evidence>
<dbReference type="AlphaFoldDB" id="A0A0R3TZ22"/>
<reference evidence="1 2" key="2">
    <citation type="submission" date="2018-11" db="EMBL/GenBank/DDBJ databases">
        <authorList>
            <consortium name="Pathogen Informatics"/>
        </authorList>
    </citation>
    <scope>NUCLEOTIDE SEQUENCE [LARGE SCALE GENOMIC DNA]</scope>
</reference>
<evidence type="ECO:0000313" key="3">
    <source>
        <dbReference type="WBParaSite" id="HNAJ_0001312101-mRNA-1"/>
    </source>
</evidence>
<dbReference type="EMBL" id="UZAE01014988">
    <property type="protein sequence ID" value="VDO14935.1"/>
    <property type="molecule type" value="Genomic_DNA"/>
</dbReference>
<dbReference type="Proteomes" id="UP000278807">
    <property type="component" value="Unassembled WGS sequence"/>
</dbReference>